<dbReference type="Pfam" id="PF01384">
    <property type="entry name" value="PHO4"/>
    <property type="match status" value="2"/>
</dbReference>
<keyword evidence="3 6" id="KW-0812">Transmembrane</keyword>
<evidence type="ECO:0000256" key="6">
    <source>
        <dbReference type="SAM" id="Phobius"/>
    </source>
</evidence>
<evidence type="ECO:0000256" key="5">
    <source>
        <dbReference type="ARBA" id="ARBA00023136"/>
    </source>
</evidence>
<dbReference type="PANTHER" id="PTHR11101:SF80">
    <property type="entry name" value="PHOSPHATE TRANSPORTER"/>
    <property type="match status" value="1"/>
</dbReference>
<dbReference type="eggNOG" id="COG0306">
    <property type="taxonomic scope" value="Bacteria"/>
</dbReference>
<dbReference type="GO" id="GO:0005315">
    <property type="term" value="F:phosphate transmembrane transporter activity"/>
    <property type="evidence" value="ECO:0007669"/>
    <property type="project" value="InterPro"/>
</dbReference>
<dbReference type="Proteomes" id="UP000053577">
    <property type="component" value="Unassembled WGS sequence"/>
</dbReference>
<feature type="transmembrane region" description="Helical" evidence="6">
    <location>
        <begin position="308"/>
        <end position="329"/>
    </location>
</feature>
<evidence type="ECO:0000313" key="10">
    <source>
        <dbReference type="Proteomes" id="UP000053577"/>
    </source>
</evidence>
<organism evidence="8 10">
    <name type="scientific">Dehalococcoides mccartyi</name>
    <dbReference type="NCBI Taxonomy" id="61435"/>
    <lineage>
        <taxon>Bacteria</taxon>
        <taxon>Bacillati</taxon>
        <taxon>Chloroflexota</taxon>
        <taxon>Dehalococcoidia</taxon>
        <taxon>Dehalococcoidales</taxon>
        <taxon>Dehalococcoidaceae</taxon>
        <taxon>Dehalococcoides</taxon>
    </lineage>
</organism>
<dbReference type="AlphaFoldDB" id="A0A0V8LXT9"/>
<feature type="transmembrane region" description="Helical" evidence="6">
    <location>
        <begin position="77"/>
        <end position="97"/>
    </location>
</feature>
<reference evidence="8 10" key="1">
    <citation type="journal article" date="2015" name="Sci. Rep.">
        <title>A comparative genomics and reductive dehalogenase gene transcription study of two chloroethene-respiring bacteria, Dehalococcoides mccartyi strains MB and 11a.</title>
        <authorList>
            <person name="Low A."/>
            <person name="Shen Z."/>
            <person name="Cheng D."/>
            <person name="Rogers M.J."/>
            <person name="Lee P.K."/>
            <person name="He J."/>
        </authorList>
    </citation>
    <scope>NUCLEOTIDE SEQUENCE [LARGE SCALE GENOMIC DNA]</scope>
    <source>
        <strain evidence="8 10">MB</strain>
    </source>
</reference>
<dbReference type="PANTHER" id="PTHR11101">
    <property type="entry name" value="PHOSPHATE TRANSPORTER"/>
    <property type="match status" value="1"/>
</dbReference>
<evidence type="ECO:0000313" key="7">
    <source>
        <dbReference type="EMBL" id="BAZ96660.1"/>
    </source>
</evidence>
<feature type="transmembrane region" description="Helical" evidence="6">
    <location>
        <begin position="109"/>
        <end position="129"/>
    </location>
</feature>
<dbReference type="Proteomes" id="UP001327986">
    <property type="component" value="Chromosome"/>
</dbReference>
<evidence type="ECO:0000256" key="3">
    <source>
        <dbReference type="ARBA" id="ARBA00022692"/>
    </source>
</evidence>
<reference evidence="9" key="3">
    <citation type="submission" date="2023-12" db="EMBL/GenBank/DDBJ databases">
        <title>Isolation of organohalide respiring bacteria Dehalococcoides mccartyi strain GPTCE1 in groundwater collected near a chemical plant in Suzhou, China.</title>
        <authorList>
            <person name="Liu G."/>
        </authorList>
    </citation>
    <scope>NUCLEOTIDE SEQUENCE</scope>
    <source>
        <strain evidence="9">GPTCE1</strain>
    </source>
</reference>
<evidence type="ECO:0000313" key="11">
    <source>
        <dbReference type="Proteomes" id="UP000218257"/>
    </source>
</evidence>
<dbReference type="EMBL" id="AP017649">
    <property type="protein sequence ID" value="BAZ96660.1"/>
    <property type="molecule type" value="Genomic_DNA"/>
</dbReference>
<name>A0A0V8LXT9_9CHLR</name>
<protein>
    <submittedName>
        <fullName evidence="8">Inorganic phosphate transporter</fullName>
    </submittedName>
</protein>
<comment type="subcellular location">
    <subcellularLocation>
        <location evidence="1">Membrane</location>
        <topology evidence="1">Multi-pass membrane protein</topology>
    </subcellularLocation>
</comment>
<dbReference type="GO" id="GO:0035435">
    <property type="term" value="P:phosphate ion transmembrane transport"/>
    <property type="evidence" value="ECO:0007669"/>
    <property type="project" value="TreeGrafter"/>
</dbReference>
<evidence type="ECO:0000256" key="4">
    <source>
        <dbReference type="ARBA" id="ARBA00022989"/>
    </source>
</evidence>
<dbReference type="PATRIC" id="fig|61435.5.peg.1264"/>
<evidence type="ECO:0000313" key="9">
    <source>
        <dbReference type="EMBL" id="WRO07353.1"/>
    </source>
</evidence>
<keyword evidence="2" id="KW-0813">Transport</keyword>
<dbReference type="OrthoDB" id="9779554at2"/>
<feature type="transmembrane region" description="Helical" evidence="6">
    <location>
        <begin position="46"/>
        <end position="65"/>
    </location>
</feature>
<dbReference type="EMBL" id="CP141531">
    <property type="protein sequence ID" value="WRO07353.1"/>
    <property type="molecule type" value="Genomic_DNA"/>
</dbReference>
<reference evidence="7 11" key="2">
    <citation type="journal article" date="2017" name="Sci. Rep.">
        <title>Isolation and genomic characterization of a Dehalococcoides strain suggests genomic rearrangement during culture.</title>
        <authorList>
            <person name="Yohda M."/>
            <person name="Ikegami K."/>
            <person name="Aita Y."/>
            <person name="Kitajima M."/>
            <person name="Takechi A."/>
            <person name="Iwamoto M."/>
            <person name="Fukuda T."/>
            <person name="Tamura N."/>
            <person name="Shibasaki J."/>
            <person name="Koike S."/>
            <person name="Komatsu D."/>
            <person name="Miyagi S."/>
            <person name="Nishimura M."/>
            <person name="Uchino Y."/>
            <person name="Shiroma A."/>
            <person name="Shimoji M."/>
            <person name="Tamotsu H."/>
            <person name="Ashimine N."/>
            <person name="Shinzato M."/>
            <person name="Ohki S."/>
            <person name="Nakano K."/>
            <person name="Teruya K."/>
            <person name="Satou K."/>
            <person name="Hirano T."/>
            <person name="Yagi O."/>
        </authorList>
    </citation>
    <scope>NUCLEOTIDE SEQUENCE [LARGE SCALE GENOMIC DNA]</scope>
    <source>
        <strain evidence="7 11">UCH-ATV1</strain>
    </source>
</reference>
<dbReference type="GO" id="GO:0016020">
    <property type="term" value="C:membrane"/>
    <property type="evidence" value="ECO:0007669"/>
    <property type="project" value="UniProtKB-SubCell"/>
</dbReference>
<dbReference type="InterPro" id="IPR001204">
    <property type="entry name" value="Phos_transporter"/>
</dbReference>
<dbReference type="RefSeq" id="WP_010935844.1">
    <property type="nucleotide sequence ID" value="NZ_AP017649.1"/>
</dbReference>
<evidence type="ECO:0000256" key="1">
    <source>
        <dbReference type="ARBA" id="ARBA00004141"/>
    </source>
</evidence>
<keyword evidence="5 6" id="KW-0472">Membrane</keyword>
<feature type="transmembrane region" description="Helical" evidence="6">
    <location>
        <begin position="217"/>
        <end position="241"/>
    </location>
</feature>
<feature type="transmembrane region" description="Helical" evidence="6">
    <location>
        <begin position="262"/>
        <end position="288"/>
    </location>
</feature>
<dbReference type="EMBL" id="JGYD01000027">
    <property type="protein sequence ID" value="KSV16300.1"/>
    <property type="molecule type" value="Genomic_DNA"/>
</dbReference>
<dbReference type="Proteomes" id="UP000218257">
    <property type="component" value="Chromosome"/>
</dbReference>
<proteinExistence type="predicted"/>
<evidence type="ECO:0000313" key="8">
    <source>
        <dbReference type="EMBL" id="KSV16300.1"/>
    </source>
</evidence>
<feature type="transmembrane region" description="Helical" evidence="6">
    <location>
        <begin position="135"/>
        <end position="160"/>
    </location>
</feature>
<sequence>MPDASFIPYLIIILLAIGFAFVNGTNDTANAIATVVGTRVLSPRKAIIMAAAANLVGVFTGTAVARTIGKGILGAESLTYETVIAGLIAAVIWSMVATRKGLPVSLTHCLVAGLAMAGVAMAGVGAVDWGVLLKIVAAVGIAPIMGMAGGYLLMVALLWIFRRSVPSKTHGLFSHLQIFSAAFMAFSHGRSDGQMPMGIIALGTVLYTGNAGLWDAIPIWIIILSALSISAGTAIGGWRVIQTVGVRMTNLRPINGFAAETAAATVIQIAASIGIPVSSTHAISSAIMGVGATRRLSAVRWGVAGNIVSAWLLTFPICGALGFLVAGLFKLIF</sequence>
<dbReference type="GeneID" id="3229085"/>
<feature type="transmembrane region" description="Helical" evidence="6">
    <location>
        <begin position="172"/>
        <end position="189"/>
    </location>
</feature>
<accession>A0A0V8LXT9</accession>
<keyword evidence="4 6" id="KW-1133">Transmembrane helix</keyword>
<feature type="transmembrane region" description="Helical" evidence="6">
    <location>
        <begin position="6"/>
        <end position="25"/>
    </location>
</feature>
<evidence type="ECO:0000256" key="2">
    <source>
        <dbReference type="ARBA" id="ARBA00022448"/>
    </source>
</evidence>
<gene>
    <name evidence="8" type="ORF">DA01_06410</name>
    <name evidence="7" type="ORF">DEHALATV1_0032</name>
    <name evidence="9" type="ORF">VLL09_00165</name>
</gene>